<dbReference type="GeneID" id="94583457"/>
<dbReference type="AlphaFoldDB" id="A0A1D8NG26"/>
<name>A0A1D8NG26_YARLL</name>
<dbReference type="EMBL" id="CP017556">
    <property type="protein sequence ID" value="AOW04573.1"/>
    <property type="molecule type" value="Genomic_DNA"/>
</dbReference>
<dbReference type="Proteomes" id="UP000182444">
    <property type="component" value="Chromosome 1D"/>
</dbReference>
<organism evidence="1 2">
    <name type="scientific">Yarrowia lipolytica</name>
    <name type="common">Candida lipolytica</name>
    <dbReference type="NCBI Taxonomy" id="4952"/>
    <lineage>
        <taxon>Eukaryota</taxon>
        <taxon>Fungi</taxon>
        <taxon>Dikarya</taxon>
        <taxon>Ascomycota</taxon>
        <taxon>Saccharomycotina</taxon>
        <taxon>Dipodascomycetes</taxon>
        <taxon>Dipodascales</taxon>
        <taxon>Dipodascales incertae sedis</taxon>
        <taxon>Yarrowia</taxon>
    </lineage>
</organism>
<evidence type="ECO:0000313" key="1">
    <source>
        <dbReference type="EMBL" id="AOW04573.1"/>
    </source>
</evidence>
<dbReference type="VEuPathDB" id="FungiDB:YALI1_D32024g"/>
<accession>A0A1D8NG26</accession>
<gene>
    <name evidence="1" type="ORF">YALI1_D32024g</name>
</gene>
<protein>
    <submittedName>
        <fullName evidence="1">Uncharacterized protein</fullName>
    </submittedName>
</protein>
<evidence type="ECO:0000313" key="2">
    <source>
        <dbReference type="Proteomes" id="UP000182444"/>
    </source>
</evidence>
<sequence length="125" mass="14672">MEFQLKIDDGIEERYQKKTRDSKWPRIETVWEIPPFLWSCGHVTHRLTDSPRRCSVELCFYWLLDCFVYISSVNRLDYLVGGVTYTLTLFDKVNYLLGFISEDSGYLPVRQECQCVVVSIVCGSR</sequence>
<reference evidence="1 2" key="1">
    <citation type="journal article" date="2016" name="PLoS ONE">
        <title>Sequence Assembly of Yarrowia lipolytica Strain W29/CLIB89 Shows Transposable Element Diversity.</title>
        <authorList>
            <person name="Magnan C."/>
            <person name="Yu J."/>
            <person name="Chang I."/>
            <person name="Jahn E."/>
            <person name="Kanomata Y."/>
            <person name="Wu J."/>
            <person name="Zeller M."/>
            <person name="Oakes M."/>
            <person name="Baldi P."/>
            <person name="Sandmeyer S."/>
        </authorList>
    </citation>
    <scope>NUCLEOTIDE SEQUENCE [LARGE SCALE GENOMIC DNA]</scope>
    <source>
        <strain evidence="2">CLIB89(W29)</strain>
    </source>
</reference>
<proteinExistence type="predicted"/>
<dbReference type="RefSeq" id="XP_068138947.1">
    <property type="nucleotide sequence ID" value="XM_068282846.1"/>
</dbReference>